<dbReference type="PANTHER" id="PTHR24321:SF8">
    <property type="entry name" value="ESTRADIOL 17-BETA-DEHYDROGENASE 8-RELATED"/>
    <property type="match status" value="1"/>
</dbReference>
<dbReference type="InterPro" id="IPR020904">
    <property type="entry name" value="Sc_DH/Rdtase_CS"/>
</dbReference>
<comment type="similarity">
    <text evidence="1">Belongs to the short-chain dehydrogenases/reductases (SDR) family.</text>
</comment>
<dbReference type="PROSITE" id="PS00061">
    <property type="entry name" value="ADH_SHORT"/>
    <property type="match status" value="1"/>
</dbReference>
<sequence>MTNRKVALVTAAAGAGIGAAISRQLAEDGFAVVITDAHERRCGELAAELAEKYGREFLSLPLDVTDFEAVGIVVEEVLKQYGRLDVLVNNAGWNKLEPVAEMSPETWQRCLDVDLNGTFNCIRHVLPEMIKRNSGPEVPSAVIINISSIAAWETSTEHGAAYSAAKAGILALTRVAAAENGKHGIRINAVSPGLIYNDFLRRIYPDEFFEGYAENRSLVGRVGQPQDVADMVSYLVSDKAGYITGEVFTVSGGVSPHA</sequence>
<evidence type="ECO:0000256" key="1">
    <source>
        <dbReference type="ARBA" id="ARBA00006484"/>
    </source>
</evidence>
<dbReference type="Pfam" id="PF13561">
    <property type="entry name" value="adh_short_C2"/>
    <property type="match status" value="1"/>
</dbReference>
<dbReference type="PANTHER" id="PTHR24321">
    <property type="entry name" value="DEHYDROGENASES, SHORT CHAIN"/>
    <property type="match status" value="1"/>
</dbReference>
<gene>
    <name evidence="3" type="ORF">METZ01_LOCUS9867</name>
</gene>
<dbReference type="SUPFAM" id="SSF51735">
    <property type="entry name" value="NAD(P)-binding Rossmann-fold domains"/>
    <property type="match status" value="1"/>
</dbReference>
<reference evidence="3" key="1">
    <citation type="submission" date="2018-05" db="EMBL/GenBank/DDBJ databases">
        <authorList>
            <person name="Lanie J.A."/>
            <person name="Ng W.-L."/>
            <person name="Kazmierczak K.M."/>
            <person name="Andrzejewski T.M."/>
            <person name="Davidsen T.M."/>
            <person name="Wayne K.J."/>
            <person name="Tettelin H."/>
            <person name="Glass J.I."/>
            <person name="Rusch D."/>
            <person name="Podicherti R."/>
            <person name="Tsui H.-C.T."/>
            <person name="Winkler M.E."/>
        </authorList>
    </citation>
    <scope>NUCLEOTIDE SEQUENCE</scope>
</reference>
<dbReference type="AlphaFoldDB" id="A0A381NU61"/>
<keyword evidence="2" id="KW-0560">Oxidoreductase</keyword>
<dbReference type="FunFam" id="3.40.50.720:FF:000084">
    <property type="entry name" value="Short-chain dehydrogenase reductase"/>
    <property type="match status" value="1"/>
</dbReference>
<organism evidence="3">
    <name type="scientific">marine metagenome</name>
    <dbReference type="NCBI Taxonomy" id="408172"/>
    <lineage>
        <taxon>unclassified sequences</taxon>
        <taxon>metagenomes</taxon>
        <taxon>ecological metagenomes</taxon>
    </lineage>
</organism>
<name>A0A381NU61_9ZZZZ</name>
<dbReference type="PRINTS" id="PR00080">
    <property type="entry name" value="SDRFAMILY"/>
</dbReference>
<protein>
    <submittedName>
        <fullName evidence="3">Uncharacterized protein</fullName>
    </submittedName>
</protein>
<dbReference type="Gene3D" id="3.40.50.720">
    <property type="entry name" value="NAD(P)-binding Rossmann-like Domain"/>
    <property type="match status" value="1"/>
</dbReference>
<dbReference type="GO" id="GO:0016491">
    <property type="term" value="F:oxidoreductase activity"/>
    <property type="evidence" value="ECO:0007669"/>
    <property type="project" value="UniProtKB-KW"/>
</dbReference>
<proteinExistence type="inferred from homology"/>
<accession>A0A381NU61</accession>
<evidence type="ECO:0000313" key="3">
    <source>
        <dbReference type="EMBL" id="SUZ57013.1"/>
    </source>
</evidence>
<dbReference type="InterPro" id="IPR036291">
    <property type="entry name" value="NAD(P)-bd_dom_sf"/>
</dbReference>
<evidence type="ECO:0000256" key="2">
    <source>
        <dbReference type="ARBA" id="ARBA00023002"/>
    </source>
</evidence>
<dbReference type="CDD" id="cd05233">
    <property type="entry name" value="SDR_c"/>
    <property type="match status" value="1"/>
</dbReference>
<dbReference type="PRINTS" id="PR00081">
    <property type="entry name" value="GDHRDH"/>
</dbReference>
<dbReference type="EMBL" id="UINC01000536">
    <property type="protein sequence ID" value="SUZ57013.1"/>
    <property type="molecule type" value="Genomic_DNA"/>
</dbReference>
<dbReference type="InterPro" id="IPR002347">
    <property type="entry name" value="SDR_fam"/>
</dbReference>